<proteinExistence type="predicted"/>
<dbReference type="PANTHER" id="PTHR43762">
    <property type="entry name" value="L-GULONOLACTONE OXIDASE"/>
    <property type="match status" value="1"/>
</dbReference>
<dbReference type="Gene3D" id="3.30.43.10">
    <property type="entry name" value="Uridine Diphospho-n-acetylenolpyruvylglucosamine Reductase, domain 2"/>
    <property type="match status" value="1"/>
</dbReference>
<dbReference type="InterPro" id="IPR036318">
    <property type="entry name" value="FAD-bd_PCMH-like_sf"/>
</dbReference>
<reference evidence="3 4" key="1">
    <citation type="submission" date="2019-03" db="EMBL/GenBank/DDBJ databases">
        <title>Genomic features of bacteria from cold environments.</title>
        <authorList>
            <person name="Shen L."/>
        </authorList>
    </citation>
    <scope>NUCLEOTIDE SEQUENCE [LARGE SCALE GENOMIC DNA]</scope>
    <source>
        <strain evidence="4">T3246-1</strain>
    </source>
</reference>
<dbReference type="Gene3D" id="1.10.45.10">
    <property type="entry name" value="Vanillyl-alcohol Oxidase, Chain A, domain 4"/>
    <property type="match status" value="1"/>
</dbReference>
<dbReference type="NCBIfam" id="TIGR01679">
    <property type="entry name" value="bact_FAD_ox"/>
    <property type="match status" value="1"/>
</dbReference>
<dbReference type="Gene3D" id="3.30.465.10">
    <property type="match status" value="1"/>
</dbReference>
<dbReference type="InterPro" id="IPR010031">
    <property type="entry name" value="FAD_lactone_oxidase-like"/>
</dbReference>
<gene>
    <name evidence="3" type="ORF">EXU48_23375</name>
</gene>
<sequence>MPPLSRLHASARDDVPVTAPTTWRNWAGTALAEPARFARPATEDEAAALVRAAAAAGGRVRAVGAGHSFTPAVVTDGTMVSVDHLAAVEWVGPAQPDGSTEVRVGAGIRLSALCEDLARRGLALENMGDIDAQTLAGAISTGTHGTGAAFTGFAAQVRAVRLITADGQVVTASATERPALFEAARLGLGTVGLLTAITMRCVPAFGLRAVETPMPLGEILEALPEPDGPVVTNEHFEFYWFPYTDVALTKANNRVTPGDGGAPLPTWRRILEDEVLSNGAFRATNALTARLPALTPTVNRVASRLLTARTYTAPSAAVFTSPRRVVFKEMEYALPADAVGPALREVDAWVRRTGENVPFPVEVRFAAADDVWLSTAYRRASGYIAVHQFVALAHERYFRAVEDIMVAHGGRPHWGKIHRRRAVDLAPLYPRFADFLDVRDAVDPGGLFANDYTDTVLGPAGR</sequence>
<accession>A0ABY2E1M8</accession>
<dbReference type="InterPro" id="IPR007173">
    <property type="entry name" value="ALO_C"/>
</dbReference>
<dbReference type="SUPFAM" id="SSF56176">
    <property type="entry name" value="FAD-binding/transporter-associated domain-like"/>
    <property type="match status" value="1"/>
</dbReference>
<evidence type="ECO:0000259" key="2">
    <source>
        <dbReference type="PROSITE" id="PS51387"/>
    </source>
</evidence>
<dbReference type="PIRSF" id="PIRSF000136">
    <property type="entry name" value="LGO_GLO"/>
    <property type="match status" value="1"/>
</dbReference>
<dbReference type="InterPro" id="IPR016169">
    <property type="entry name" value="FAD-bd_PCMH_sub2"/>
</dbReference>
<keyword evidence="4" id="KW-1185">Reference proteome</keyword>
<dbReference type="InterPro" id="IPR006094">
    <property type="entry name" value="Oxid_FAD_bind_N"/>
</dbReference>
<dbReference type="InterPro" id="IPR016166">
    <property type="entry name" value="FAD-bd_PCMH"/>
</dbReference>
<organism evidence="3 4">
    <name type="scientific">Occultella glacieicola</name>
    <dbReference type="NCBI Taxonomy" id="2518684"/>
    <lineage>
        <taxon>Bacteria</taxon>
        <taxon>Bacillati</taxon>
        <taxon>Actinomycetota</taxon>
        <taxon>Actinomycetes</taxon>
        <taxon>Micrococcales</taxon>
        <taxon>Ruaniaceae</taxon>
        <taxon>Occultella</taxon>
    </lineage>
</organism>
<keyword evidence="1" id="KW-0560">Oxidoreductase</keyword>
<dbReference type="PANTHER" id="PTHR43762:SF1">
    <property type="entry name" value="D-ARABINONO-1,4-LACTONE OXIDASE"/>
    <property type="match status" value="1"/>
</dbReference>
<feature type="domain" description="FAD-binding PCMH-type" evidence="2">
    <location>
        <begin position="30"/>
        <end position="204"/>
    </location>
</feature>
<name>A0ABY2E1M8_9MICO</name>
<protein>
    <submittedName>
        <fullName evidence="3">FAD-binding protein</fullName>
    </submittedName>
</protein>
<dbReference type="InterPro" id="IPR016167">
    <property type="entry name" value="FAD-bd_PCMH_sub1"/>
</dbReference>
<dbReference type="InterPro" id="IPR016171">
    <property type="entry name" value="Vanillyl_alc_oxidase_C-sub2"/>
</dbReference>
<dbReference type="Pfam" id="PF01565">
    <property type="entry name" value="FAD_binding_4"/>
    <property type="match status" value="1"/>
</dbReference>
<dbReference type="Pfam" id="PF04030">
    <property type="entry name" value="ALO"/>
    <property type="match status" value="1"/>
</dbReference>
<evidence type="ECO:0000313" key="4">
    <source>
        <dbReference type="Proteomes" id="UP000504882"/>
    </source>
</evidence>
<evidence type="ECO:0000313" key="3">
    <source>
        <dbReference type="EMBL" id="TDE88320.1"/>
    </source>
</evidence>
<dbReference type="PROSITE" id="PS51387">
    <property type="entry name" value="FAD_PCMH"/>
    <property type="match status" value="1"/>
</dbReference>
<dbReference type="Proteomes" id="UP000504882">
    <property type="component" value="Unassembled WGS sequence"/>
</dbReference>
<dbReference type="Gene3D" id="3.30.70.2520">
    <property type="match status" value="1"/>
</dbReference>
<dbReference type="EMBL" id="SMNA01000018">
    <property type="protein sequence ID" value="TDE88320.1"/>
    <property type="molecule type" value="Genomic_DNA"/>
</dbReference>
<comment type="caution">
    <text evidence="3">The sequence shown here is derived from an EMBL/GenBank/DDBJ whole genome shotgun (WGS) entry which is preliminary data.</text>
</comment>
<evidence type="ECO:0000256" key="1">
    <source>
        <dbReference type="ARBA" id="ARBA00023002"/>
    </source>
</evidence>